<protein>
    <submittedName>
        <fullName evidence="9">Branched-chain amino acid permease</fullName>
    </submittedName>
</protein>
<dbReference type="AlphaFoldDB" id="A0A2T0H248"/>
<dbReference type="EMBL" id="PVSR01000001">
    <property type="protein sequence ID" value="PRW65407.1"/>
    <property type="molecule type" value="Genomic_DNA"/>
</dbReference>
<comment type="similarity">
    <text evidence="2">Belongs to the AzlC family.</text>
</comment>
<comment type="subcellular location">
    <subcellularLocation>
        <location evidence="1">Cell membrane</location>
        <topology evidence="1">Multi-pass membrane protein</topology>
    </subcellularLocation>
</comment>
<dbReference type="Proteomes" id="UP000239352">
    <property type="component" value="Unassembled WGS sequence"/>
</dbReference>
<keyword evidence="7 8" id="KW-0472">Membrane</keyword>
<evidence type="ECO:0000256" key="1">
    <source>
        <dbReference type="ARBA" id="ARBA00004651"/>
    </source>
</evidence>
<keyword evidence="6 8" id="KW-1133">Transmembrane helix</keyword>
<dbReference type="Pfam" id="PF03591">
    <property type="entry name" value="AzlC"/>
    <property type="match status" value="1"/>
</dbReference>
<keyword evidence="10" id="KW-1185">Reference proteome</keyword>
<feature type="transmembrane region" description="Helical" evidence="8">
    <location>
        <begin position="146"/>
        <end position="165"/>
    </location>
</feature>
<gene>
    <name evidence="9" type="ORF">CEP50_01015</name>
</gene>
<dbReference type="STRING" id="1050202.GCA_000384035_01058"/>
<dbReference type="InParanoid" id="A0A2T0H248"/>
<evidence type="ECO:0000256" key="7">
    <source>
        <dbReference type="ARBA" id="ARBA00023136"/>
    </source>
</evidence>
<organism evidence="9 10">
    <name type="scientific">Actinopolyspora mortivallis</name>
    <dbReference type="NCBI Taxonomy" id="33906"/>
    <lineage>
        <taxon>Bacteria</taxon>
        <taxon>Bacillati</taxon>
        <taxon>Actinomycetota</taxon>
        <taxon>Actinomycetes</taxon>
        <taxon>Actinopolysporales</taxon>
        <taxon>Actinopolysporaceae</taxon>
        <taxon>Actinopolyspora</taxon>
    </lineage>
</organism>
<name>A0A2T0H248_ACTMO</name>
<dbReference type="GO" id="GO:0005886">
    <property type="term" value="C:plasma membrane"/>
    <property type="evidence" value="ECO:0007669"/>
    <property type="project" value="UniProtKB-SubCell"/>
</dbReference>
<accession>A0A2T0H248</accession>
<evidence type="ECO:0000256" key="6">
    <source>
        <dbReference type="ARBA" id="ARBA00022989"/>
    </source>
</evidence>
<feature type="transmembrane region" description="Helical" evidence="8">
    <location>
        <begin position="115"/>
        <end position="134"/>
    </location>
</feature>
<reference evidence="9 10" key="1">
    <citation type="submission" date="2018-03" db="EMBL/GenBank/DDBJ databases">
        <title>Actinopolyspora mortivallis from Sahara, screening for active biomolecules.</title>
        <authorList>
            <person name="Selama O."/>
            <person name="Wellington E.M.H."/>
            <person name="Hacene H."/>
        </authorList>
    </citation>
    <scope>NUCLEOTIDE SEQUENCE [LARGE SCALE GENOMIC DNA]</scope>
    <source>
        <strain evidence="9 10">M5A</strain>
    </source>
</reference>
<dbReference type="InterPro" id="IPR011606">
    <property type="entry name" value="Brnchd-chn_aa_trnsp_permease"/>
</dbReference>
<evidence type="ECO:0000313" key="10">
    <source>
        <dbReference type="Proteomes" id="UP000239352"/>
    </source>
</evidence>
<dbReference type="PANTHER" id="PTHR34979:SF1">
    <property type="entry name" value="INNER MEMBRANE PROTEIN YGAZ"/>
    <property type="match status" value="1"/>
</dbReference>
<dbReference type="GO" id="GO:1903785">
    <property type="term" value="P:L-valine transmembrane transport"/>
    <property type="evidence" value="ECO:0007669"/>
    <property type="project" value="TreeGrafter"/>
</dbReference>
<proteinExistence type="inferred from homology"/>
<evidence type="ECO:0000313" key="9">
    <source>
        <dbReference type="EMBL" id="PRW65407.1"/>
    </source>
</evidence>
<comment type="caution">
    <text evidence="9">The sequence shown here is derived from an EMBL/GenBank/DDBJ whole genome shotgun (WGS) entry which is preliminary data.</text>
</comment>
<feature type="transmembrane region" description="Helical" evidence="8">
    <location>
        <begin position="43"/>
        <end position="65"/>
    </location>
</feature>
<evidence type="ECO:0000256" key="3">
    <source>
        <dbReference type="ARBA" id="ARBA00022448"/>
    </source>
</evidence>
<evidence type="ECO:0000256" key="5">
    <source>
        <dbReference type="ARBA" id="ARBA00022692"/>
    </source>
</evidence>
<keyword evidence="5 8" id="KW-0812">Transmembrane</keyword>
<sequence length="220" mass="22017">MASMALALAVVGASLGAIAVTKGVPLWLVTLMAALVFAGGSELLAVGMATSGAAPFAVVLGGLLLNARHLPYGLALGGMLADSGPGGRLFGSHLLVDEAVAFALAESDPHRRRRAYWAAGLTLYAVWAPSVFLGGLLGDGIGDPRALGLDAALPAGLLALVLPALRDRPTLRAVALGSTVAVVLTPVLEEGLPVLCGLFGMVAALPVTTGRSGERPEAGV</sequence>
<evidence type="ECO:0000256" key="2">
    <source>
        <dbReference type="ARBA" id="ARBA00010735"/>
    </source>
</evidence>
<evidence type="ECO:0000256" key="4">
    <source>
        <dbReference type="ARBA" id="ARBA00022475"/>
    </source>
</evidence>
<keyword evidence="4" id="KW-1003">Cell membrane</keyword>
<dbReference type="PANTHER" id="PTHR34979">
    <property type="entry name" value="INNER MEMBRANE PROTEIN YGAZ"/>
    <property type="match status" value="1"/>
</dbReference>
<keyword evidence="3" id="KW-0813">Transport</keyword>
<evidence type="ECO:0000256" key="8">
    <source>
        <dbReference type="SAM" id="Phobius"/>
    </source>
</evidence>